<organism evidence="1 2">
    <name type="scientific">Paraburkholderia polaris</name>
    <dbReference type="NCBI Taxonomy" id="2728848"/>
    <lineage>
        <taxon>Bacteria</taxon>
        <taxon>Pseudomonadati</taxon>
        <taxon>Pseudomonadota</taxon>
        <taxon>Betaproteobacteria</taxon>
        <taxon>Burkholderiales</taxon>
        <taxon>Burkholderiaceae</taxon>
        <taxon>Paraburkholderia</taxon>
    </lineage>
</organism>
<reference evidence="1 2" key="1">
    <citation type="submission" date="2020-04" db="EMBL/GenBank/DDBJ databases">
        <title>Paraburkholderia sp. RP-4-7 isolated from soil.</title>
        <authorList>
            <person name="Dahal R.H."/>
        </authorList>
    </citation>
    <scope>NUCLEOTIDE SEQUENCE [LARGE SCALE GENOMIC DNA]</scope>
    <source>
        <strain evidence="1 2">RP-4-7</strain>
    </source>
</reference>
<name>A0A848IQJ7_9BURK</name>
<dbReference type="Proteomes" id="UP000544134">
    <property type="component" value="Unassembled WGS sequence"/>
</dbReference>
<evidence type="ECO:0000313" key="1">
    <source>
        <dbReference type="EMBL" id="NMM02084.1"/>
    </source>
</evidence>
<keyword evidence="2" id="KW-1185">Reference proteome</keyword>
<dbReference type="AlphaFoldDB" id="A0A848IQJ7"/>
<protein>
    <submittedName>
        <fullName evidence="1">Uncharacterized protein</fullName>
    </submittedName>
</protein>
<evidence type="ECO:0000313" key="2">
    <source>
        <dbReference type="Proteomes" id="UP000544134"/>
    </source>
</evidence>
<accession>A0A848IQJ7</accession>
<proteinExistence type="predicted"/>
<gene>
    <name evidence="1" type="ORF">HHL24_29675</name>
</gene>
<comment type="caution">
    <text evidence="1">The sequence shown here is derived from an EMBL/GenBank/DDBJ whole genome shotgun (WGS) entry which is preliminary data.</text>
</comment>
<dbReference type="EMBL" id="JABBGJ010000036">
    <property type="protein sequence ID" value="NMM02084.1"/>
    <property type="molecule type" value="Genomic_DNA"/>
</dbReference>
<sequence>MALTSGLFSVALSETAAAAQFDGSVPLLCATIDAHDCDAGELCLRALPSELGAPQFLRIDFAKKTVVGPQRTTAIRFMDNGPDQILMQGVELGYAWTIALDKQVGSMTVTLVNHQDTLVLFGACTLT</sequence>